<comment type="caution">
    <text evidence="14">The sequence shown here is derived from an EMBL/GenBank/DDBJ whole genome shotgun (WGS) entry which is preliminary data.</text>
</comment>
<feature type="domain" description="Carbohydrate kinase FGGY N-terminal" evidence="12">
    <location>
        <begin position="110"/>
        <end position="303"/>
    </location>
</feature>
<dbReference type="Gene3D" id="3.30.420.40">
    <property type="match status" value="2"/>
</dbReference>
<dbReference type="SUPFAM" id="SSF53067">
    <property type="entry name" value="Actin-like ATPase domain"/>
    <property type="match status" value="2"/>
</dbReference>
<dbReference type="EC" id="2.7.1.30" evidence="3"/>
<dbReference type="InParanoid" id="K0KQT7"/>
<evidence type="ECO:0000256" key="2">
    <source>
        <dbReference type="ARBA" id="ARBA00009156"/>
    </source>
</evidence>
<protein>
    <recommendedName>
        <fullName evidence="3">glycerol kinase</fullName>
        <ecNumber evidence="3">2.7.1.30</ecNumber>
    </recommendedName>
    <alternativeName>
        <fullName evidence="9">ATP:glycerol 3-phosphotransferase</fullName>
    </alternativeName>
</protein>
<keyword evidence="4 10" id="KW-0808">Transferase</keyword>
<dbReference type="eggNOG" id="KOG2517">
    <property type="taxonomic scope" value="Eukaryota"/>
</dbReference>
<evidence type="ECO:0000256" key="5">
    <source>
        <dbReference type="ARBA" id="ARBA00022741"/>
    </source>
</evidence>
<sequence>MTIDENIAASTAKEFKVLVSIDIGTTSTRVILFDRYGKDVASHQIEYSTSANTTLDGQQKIYSAEGTEISANYNLEIEGDETKDGPTLKYPGDGKIEIIPTHIISNVVACFAHCIIKLNEINDERRVKSQHPYIVAAIGIANMRETTILWDSETGEAVYDGLVWSDARTSEIVQNMKETTPKEKLDAIQQKCGLNISTYFSASKIRWLIDNVPNVQQSYQAGKLMFGTVDTWLIYHLTKGRTFATDVTNASRTMFMDINTLQYDSELFEFWNIDPNLLKFPEIKSSSEFYGNFELPNLKAIGAPDILTKEGKLALQALGNTVPINGVIGDQCASMVGQLAFKKGSAKATYGTGCFLMLNTGYKPLISKNGLVTTVGFWFKNMNQDDDSIAFYAIEGSIAVAGSCIQWLRDNLNIILRAQDVGPLASSVKNSGGVIFLPAFTGFFAPYWDQYAQGTIFGISQSVNFKHIARAALEGICFQVRAILKAMCQDAGGDSNFLDGDKPSGKQLISELAIDGGISKSKEFNQIQSDILGPCMKLYKSQVSEATALGAAIAAGCGFEKDDEKVWASFKEVKDCMNFKNSEVYESKMDKETRKEICRKWEKAVSQAGGWLSNGVRSALTEEEMARTSIKELERRIDLLQKHVDKRKNIAKDAEDAGKGTKRRC</sequence>
<dbReference type="InterPro" id="IPR018484">
    <property type="entry name" value="FGGY_N"/>
</dbReference>
<evidence type="ECO:0000256" key="8">
    <source>
        <dbReference type="ARBA" id="ARBA00022840"/>
    </source>
</evidence>
<dbReference type="GO" id="GO:0006641">
    <property type="term" value="P:triglyceride metabolic process"/>
    <property type="evidence" value="ECO:0007669"/>
    <property type="project" value="TreeGrafter"/>
</dbReference>
<comment type="pathway">
    <text evidence="1">Polyol metabolism; glycerol degradation via glycerol kinase pathway; sn-glycerol 3-phosphate from glycerol: step 1/1.</text>
</comment>
<dbReference type="Pfam" id="PF00370">
    <property type="entry name" value="FGGY_N"/>
    <property type="match status" value="1"/>
</dbReference>
<evidence type="ECO:0000256" key="3">
    <source>
        <dbReference type="ARBA" id="ARBA00012099"/>
    </source>
</evidence>
<dbReference type="GO" id="GO:0004370">
    <property type="term" value="F:glycerol kinase activity"/>
    <property type="evidence" value="ECO:0007669"/>
    <property type="project" value="UniProtKB-EC"/>
</dbReference>
<evidence type="ECO:0000259" key="13">
    <source>
        <dbReference type="Pfam" id="PF02782"/>
    </source>
</evidence>
<dbReference type="InterPro" id="IPR043129">
    <property type="entry name" value="ATPase_NBD"/>
</dbReference>
<dbReference type="STRING" id="1206466.K0KQT7"/>
<dbReference type="PANTHER" id="PTHR10196:SF69">
    <property type="entry name" value="GLYCEROL KINASE"/>
    <property type="match status" value="1"/>
</dbReference>
<dbReference type="GO" id="GO:0005524">
    <property type="term" value="F:ATP binding"/>
    <property type="evidence" value="ECO:0007669"/>
    <property type="project" value="UniProtKB-KW"/>
</dbReference>
<evidence type="ECO:0000256" key="6">
    <source>
        <dbReference type="ARBA" id="ARBA00022777"/>
    </source>
</evidence>
<dbReference type="InterPro" id="IPR018485">
    <property type="entry name" value="FGGY_C"/>
</dbReference>
<evidence type="ECO:0000256" key="9">
    <source>
        <dbReference type="ARBA" id="ARBA00043149"/>
    </source>
</evidence>
<dbReference type="PROSITE" id="PS00445">
    <property type="entry name" value="FGGY_KINASES_2"/>
    <property type="match status" value="1"/>
</dbReference>
<feature type="domain" description="Carbohydrate kinase FGGY C-terminal" evidence="13">
    <location>
        <begin position="347"/>
        <end position="556"/>
    </location>
</feature>
<evidence type="ECO:0000259" key="12">
    <source>
        <dbReference type="Pfam" id="PF00370"/>
    </source>
</evidence>
<keyword evidence="6 10" id="KW-0418">Kinase</keyword>
<accession>K0KQT7</accession>
<evidence type="ECO:0000256" key="4">
    <source>
        <dbReference type="ARBA" id="ARBA00022679"/>
    </source>
</evidence>
<keyword evidence="15" id="KW-1185">Reference proteome</keyword>
<dbReference type="NCBIfam" id="TIGR01311">
    <property type="entry name" value="glycerol_kin"/>
    <property type="match status" value="1"/>
</dbReference>
<dbReference type="Pfam" id="PF02782">
    <property type="entry name" value="FGGY_C"/>
    <property type="match status" value="1"/>
</dbReference>
<comment type="similarity">
    <text evidence="2 10">Belongs to the FGGY kinase family.</text>
</comment>
<organism evidence="14 15">
    <name type="scientific">Wickerhamomyces ciferrii (strain ATCC 14091 / BCRC 22168 / CBS 111 / JCM 3599 / NBRC 0793 / NRRL Y-1031 F-60-10)</name>
    <name type="common">Yeast</name>
    <name type="synonym">Pichia ciferrii</name>
    <dbReference type="NCBI Taxonomy" id="1206466"/>
    <lineage>
        <taxon>Eukaryota</taxon>
        <taxon>Fungi</taxon>
        <taxon>Dikarya</taxon>
        <taxon>Ascomycota</taxon>
        <taxon>Saccharomycotina</taxon>
        <taxon>Saccharomycetes</taxon>
        <taxon>Phaffomycetales</taxon>
        <taxon>Wickerhamomycetaceae</taxon>
        <taxon>Wickerhamomyces</taxon>
    </lineage>
</organism>
<dbReference type="GO" id="GO:0005739">
    <property type="term" value="C:mitochondrion"/>
    <property type="evidence" value="ECO:0007669"/>
    <property type="project" value="TreeGrafter"/>
</dbReference>
<dbReference type="AlphaFoldDB" id="K0KQT7"/>
<gene>
    <name evidence="14" type="ORF">BN7_4056</name>
</gene>
<evidence type="ECO:0000313" key="15">
    <source>
        <dbReference type="Proteomes" id="UP000009328"/>
    </source>
</evidence>
<dbReference type="EMBL" id="CAIF01000130">
    <property type="protein sequence ID" value="CCH44492.1"/>
    <property type="molecule type" value="Genomic_DNA"/>
</dbReference>
<evidence type="ECO:0000256" key="7">
    <source>
        <dbReference type="ARBA" id="ARBA00022798"/>
    </source>
</evidence>
<dbReference type="Proteomes" id="UP000009328">
    <property type="component" value="Unassembled WGS sequence"/>
</dbReference>
<keyword evidence="11" id="KW-0175">Coiled coil</keyword>
<keyword evidence="5" id="KW-0547">Nucleotide-binding</keyword>
<evidence type="ECO:0000256" key="1">
    <source>
        <dbReference type="ARBA" id="ARBA00005190"/>
    </source>
</evidence>
<dbReference type="InterPro" id="IPR005999">
    <property type="entry name" value="Glycerol_kin"/>
</dbReference>
<reference evidence="14 15" key="1">
    <citation type="journal article" date="2012" name="Eukaryot. Cell">
        <title>Draft genome sequence of Wickerhamomyces ciferrii NRRL Y-1031 F-60-10.</title>
        <authorList>
            <person name="Schneider J."/>
            <person name="Andrea H."/>
            <person name="Blom J."/>
            <person name="Jaenicke S."/>
            <person name="Ruckert C."/>
            <person name="Schorsch C."/>
            <person name="Szczepanowski R."/>
            <person name="Farwick M."/>
            <person name="Goesmann A."/>
            <person name="Puhler A."/>
            <person name="Schaffer S."/>
            <person name="Tauch A."/>
            <person name="Kohler T."/>
            <person name="Brinkrolf K."/>
        </authorList>
    </citation>
    <scope>NUCLEOTIDE SEQUENCE [LARGE SCALE GENOMIC DNA]</scope>
    <source>
        <strain evidence="15">ATCC 14091 / BCRC 22168 / CBS 111 / JCM 3599 / NBRC 0793 / NRRL Y-1031 F-60-10</strain>
    </source>
</reference>
<evidence type="ECO:0000256" key="11">
    <source>
        <dbReference type="SAM" id="Coils"/>
    </source>
</evidence>
<dbReference type="PANTHER" id="PTHR10196">
    <property type="entry name" value="SUGAR KINASE"/>
    <property type="match status" value="1"/>
</dbReference>
<dbReference type="FunFam" id="3.30.420.40:FF:000108">
    <property type="entry name" value="Glycerol kinase, glycosomal"/>
    <property type="match status" value="1"/>
</dbReference>
<keyword evidence="8" id="KW-0067">ATP-binding</keyword>
<dbReference type="GO" id="GO:0046167">
    <property type="term" value="P:glycerol-3-phosphate biosynthetic process"/>
    <property type="evidence" value="ECO:0007669"/>
    <property type="project" value="TreeGrafter"/>
</dbReference>
<keyword evidence="7" id="KW-0319">Glycerol metabolism</keyword>
<dbReference type="FunCoup" id="K0KQT7">
    <property type="interactions" value="367"/>
</dbReference>
<dbReference type="HOGENOM" id="CLU_009281_2_2_1"/>
<proteinExistence type="inferred from homology"/>
<dbReference type="FunFam" id="3.30.420.40:FF:000086">
    <property type="entry name" value="Glycerol kinase"/>
    <property type="match status" value="1"/>
</dbReference>
<evidence type="ECO:0000256" key="10">
    <source>
        <dbReference type="RuleBase" id="RU003733"/>
    </source>
</evidence>
<dbReference type="InterPro" id="IPR018483">
    <property type="entry name" value="Carb_kinase_FGGY_CS"/>
</dbReference>
<evidence type="ECO:0000313" key="14">
    <source>
        <dbReference type="EMBL" id="CCH44492.1"/>
    </source>
</evidence>
<dbReference type="PROSITE" id="PS00933">
    <property type="entry name" value="FGGY_KINASES_1"/>
    <property type="match status" value="1"/>
</dbReference>
<dbReference type="GO" id="GO:0019563">
    <property type="term" value="P:glycerol catabolic process"/>
    <property type="evidence" value="ECO:0007669"/>
    <property type="project" value="UniProtKB-UniPathway"/>
</dbReference>
<feature type="coiled-coil region" evidence="11">
    <location>
        <begin position="616"/>
        <end position="650"/>
    </location>
</feature>
<name>K0KQT7_WICCF</name>
<dbReference type="UniPathway" id="UPA00618">
    <property type="reaction ID" value="UER00672"/>
</dbReference>